<dbReference type="CDD" id="cd16380">
    <property type="entry name" value="YitT_C"/>
    <property type="match status" value="1"/>
</dbReference>
<comment type="subcellular location">
    <subcellularLocation>
        <location evidence="1">Cell membrane</location>
        <topology evidence="1">Multi-pass membrane protein</topology>
    </subcellularLocation>
</comment>
<evidence type="ECO:0000256" key="6">
    <source>
        <dbReference type="SAM" id="Phobius"/>
    </source>
</evidence>
<evidence type="ECO:0000256" key="1">
    <source>
        <dbReference type="ARBA" id="ARBA00004651"/>
    </source>
</evidence>
<keyword evidence="4 6" id="KW-1133">Transmembrane helix</keyword>
<keyword evidence="5 6" id="KW-0472">Membrane</keyword>
<keyword evidence="2" id="KW-1003">Cell membrane</keyword>
<sequence>MAQSEYMYKKQPVALTLLCVVAGALISALNINSFVNAGGLFPSGFNGLTILIQRIFSTFFNLEVPFTAINILLNVVPAIIAYKIIGKKFTLFSCLMIGLSSVFVDVLPLSSITYDPLLIGVFGGIFNGLAISIALKGNASSGGTDFIAMSVSVKTNLSTWNYVFAFNVCVLIIAGYLFGWDKALYSIIFQFCSTQVINLLHQKYKQMTLFVITDIPDQLCEELLIYTHHGITRFDGEGAYSRRKHTLLYTVVGRGEAKQIIRKIKEIDPNAFVNVAKTEYVEGRFHQAPIE</sequence>
<organism evidence="8 9">
    <name type="scientific">Massilicoli timonensis</name>
    <dbReference type="NCBI Taxonomy" id="2015901"/>
    <lineage>
        <taxon>Bacteria</taxon>
        <taxon>Bacillati</taxon>
        <taxon>Bacillota</taxon>
        <taxon>Erysipelotrichia</taxon>
        <taxon>Erysipelotrichales</taxon>
        <taxon>Erysipelotrichaceae</taxon>
        <taxon>Massilicoli</taxon>
    </lineage>
</organism>
<dbReference type="Pfam" id="PF10035">
    <property type="entry name" value="DUF2179"/>
    <property type="match status" value="1"/>
</dbReference>
<feature type="transmembrane region" description="Helical" evidence="6">
    <location>
        <begin position="55"/>
        <end position="82"/>
    </location>
</feature>
<accession>A0ABT1SJ48</accession>
<name>A0ABT1SJ48_9FIRM</name>
<reference evidence="8 9" key="1">
    <citation type="submission" date="2022-06" db="EMBL/GenBank/DDBJ databases">
        <title>Isolation of gut microbiota from human fecal samples.</title>
        <authorList>
            <person name="Pamer E.G."/>
            <person name="Barat B."/>
            <person name="Waligurski E."/>
            <person name="Medina S."/>
            <person name="Paddock L."/>
            <person name="Mostad J."/>
        </authorList>
    </citation>
    <scope>NUCLEOTIDE SEQUENCE [LARGE SCALE GENOMIC DNA]</scope>
    <source>
        <strain evidence="8 9">DFI.6.1</strain>
    </source>
</reference>
<dbReference type="PANTHER" id="PTHR33545">
    <property type="entry name" value="UPF0750 MEMBRANE PROTEIN YITT-RELATED"/>
    <property type="match status" value="1"/>
</dbReference>
<comment type="caution">
    <text evidence="8">The sequence shown here is derived from an EMBL/GenBank/DDBJ whole genome shotgun (WGS) entry which is preliminary data.</text>
</comment>
<dbReference type="PANTHER" id="PTHR33545:SF5">
    <property type="entry name" value="UPF0750 MEMBRANE PROTEIN YITT"/>
    <property type="match status" value="1"/>
</dbReference>
<evidence type="ECO:0000256" key="4">
    <source>
        <dbReference type="ARBA" id="ARBA00022989"/>
    </source>
</evidence>
<dbReference type="PIRSF" id="PIRSF006483">
    <property type="entry name" value="Membrane_protein_YitT"/>
    <property type="match status" value="1"/>
</dbReference>
<evidence type="ECO:0000313" key="8">
    <source>
        <dbReference type="EMBL" id="MCQ5121110.1"/>
    </source>
</evidence>
<evidence type="ECO:0000256" key="3">
    <source>
        <dbReference type="ARBA" id="ARBA00022692"/>
    </source>
</evidence>
<evidence type="ECO:0000259" key="7">
    <source>
        <dbReference type="Pfam" id="PF10035"/>
    </source>
</evidence>
<dbReference type="InterPro" id="IPR051461">
    <property type="entry name" value="UPF0750_membrane"/>
</dbReference>
<evidence type="ECO:0000313" key="9">
    <source>
        <dbReference type="Proteomes" id="UP001524435"/>
    </source>
</evidence>
<evidence type="ECO:0000256" key="5">
    <source>
        <dbReference type="ARBA" id="ARBA00023136"/>
    </source>
</evidence>
<dbReference type="EMBL" id="JANGCH010000002">
    <property type="protein sequence ID" value="MCQ5121110.1"/>
    <property type="molecule type" value="Genomic_DNA"/>
</dbReference>
<proteinExistence type="predicted"/>
<protein>
    <submittedName>
        <fullName evidence="8">YitT family protein</fullName>
    </submittedName>
</protein>
<evidence type="ECO:0000256" key="2">
    <source>
        <dbReference type="ARBA" id="ARBA00022475"/>
    </source>
</evidence>
<keyword evidence="3 6" id="KW-0812">Transmembrane</keyword>
<dbReference type="Proteomes" id="UP001524435">
    <property type="component" value="Unassembled WGS sequence"/>
</dbReference>
<feature type="transmembrane region" description="Helical" evidence="6">
    <location>
        <begin position="117"/>
        <end position="138"/>
    </location>
</feature>
<feature type="transmembrane region" description="Helical" evidence="6">
    <location>
        <begin position="183"/>
        <end position="200"/>
    </location>
</feature>
<gene>
    <name evidence="8" type="ORF">NE663_02390</name>
</gene>
<feature type="transmembrane region" description="Helical" evidence="6">
    <location>
        <begin position="89"/>
        <end position="111"/>
    </location>
</feature>
<keyword evidence="9" id="KW-1185">Reference proteome</keyword>
<dbReference type="InterPro" id="IPR019264">
    <property type="entry name" value="DUF2179"/>
</dbReference>
<feature type="transmembrane region" description="Helical" evidence="6">
    <location>
        <begin position="159"/>
        <end position="177"/>
    </location>
</feature>
<dbReference type="Pfam" id="PF02588">
    <property type="entry name" value="YitT_membrane"/>
    <property type="match status" value="1"/>
</dbReference>
<feature type="transmembrane region" description="Helical" evidence="6">
    <location>
        <begin position="12"/>
        <end position="35"/>
    </location>
</feature>
<dbReference type="RefSeq" id="WP_245858058.1">
    <property type="nucleotide sequence ID" value="NZ_CALVCM010000009.1"/>
</dbReference>
<feature type="domain" description="DUF2179" evidence="7">
    <location>
        <begin position="229"/>
        <end position="283"/>
    </location>
</feature>
<dbReference type="InterPro" id="IPR015867">
    <property type="entry name" value="N-reg_PII/ATP_PRibTrfase_C"/>
</dbReference>
<dbReference type="InterPro" id="IPR003740">
    <property type="entry name" value="YitT"/>
</dbReference>
<dbReference type="Gene3D" id="3.30.70.120">
    <property type="match status" value="1"/>
</dbReference>